<evidence type="ECO:0000256" key="3">
    <source>
        <dbReference type="ARBA" id="ARBA00004496"/>
    </source>
</evidence>
<proteinExistence type="inferred from homology"/>
<dbReference type="GeneID" id="43581747"/>
<evidence type="ECO:0000256" key="4">
    <source>
        <dbReference type="ARBA" id="ARBA00006536"/>
    </source>
</evidence>
<evidence type="ECO:0000256" key="10">
    <source>
        <dbReference type="PIRNR" id="PIRNR009375"/>
    </source>
</evidence>
<evidence type="ECO:0000256" key="5">
    <source>
        <dbReference type="ARBA" id="ARBA00022448"/>
    </source>
</evidence>
<sequence>MSSAVQVITAEEQARKLEESLAIIHQQEALMRKCLESKGKLMDALKHASTFLAELRTSLLSPKQYYELYIAVFDALSYLGGYLRDNHKTFHLADLYELVQYAGNIVPRLYLMITVGTAYMSVPDAPVKEIMKDMLEMCRGVQHPTRGLFLRYYLSQTARDHLPIGDSDGPGGNLQDSIQFIVTNFIEMNKLWVRLQHQGHSREREKRTKERKELQILVGSNLVRLSQLEGIDKEYYRSTILNAILEQIVQCRDVIAQEYLLDVVTQVFPDEFHLYTLDLFLNATANLHPETSVKKVILTMVNRLADFAAREAENESSEGVDALTESLKAATIKESVKSDDEPKNKEESEADKPEKEEEEPNKAEKKEGEGEGEEEEPTKSEPSKPERPKEVATYRGVPVNIDLFEIFWSFFLKLLDARPDLSLDDITAFLGGIARLSLNCYPERTENIDKILDFVLQKVKPTEEEEPISPITTGNVLDLLKMLIQTYPQMLTVLSLKNFIPLLESQPTATQKAVASSVAQDILKGGNKITTVEDTEGVFGLVRIVIREGVDSIRNKHSSDGIAKLMGGESPAATFGEDDKDVPDEIVADQGNLAKMVHLLYNPDAETHAKLLTAARKALSEGGAFVRYTYPALVTSAMRLVRRFKAREPVDSEWKDKVSSTFKFMQLVIGDIYRVGGSDKALRLYVNAASVADQVNVEEAAYEFFAEAFTVYEEAVSDSRAQYQAIVLIAGVLQNTRNFATDSYDTLVSKCALYGSKLLKKPDQCRAVYLASHLWWAVEIPALGETEEDSEFFRDGNRVLECLQRALRVADACMDVAVSVELFVEILNRYLYFFYRGNDKVTVKYITGLIELIQRNLDSMTNDGNVSDSPRKHFERTLQFITDQKEEDERFQKIVW</sequence>
<dbReference type="GO" id="GO:0005770">
    <property type="term" value="C:late endosome"/>
    <property type="evidence" value="ECO:0007669"/>
    <property type="project" value="TreeGrafter"/>
</dbReference>
<gene>
    <name evidence="12" type="ORF">SAPINGB_P002929</name>
</gene>
<keyword evidence="9" id="KW-0472">Membrane</keyword>
<dbReference type="InterPro" id="IPR005378">
    <property type="entry name" value="Vps35"/>
</dbReference>
<evidence type="ECO:0000313" key="13">
    <source>
        <dbReference type="Proteomes" id="UP000398389"/>
    </source>
</evidence>
<dbReference type="InterPro" id="IPR042491">
    <property type="entry name" value="Vps35_C"/>
</dbReference>
<evidence type="ECO:0000256" key="11">
    <source>
        <dbReference type="SAM" id="MobiDB-lite"/>
    </source>
</evidence>
<dbReference type="GO" id="GO:0000139">
    <property type="term" value="C:Golgi membrane"/>
    <property type="evidence" value="ECO:0007669"/>
    <property type="project" value="UniProtKB-SubCell"/>
</dbReference>
<dbReference type="AlphaFoldDB" id="A0A5E8BN36"/>
<keyword evidence="7 10" id="KW-0653">Protein transport</keyword>
<name>A0A5E8BN36_9ASCO</name>
<comment type="similarity">
    <text evidence="4 10">Belongs to the VPS35 family.</text>
</comment>
<dbReference type="PIRSF" id="PIRSF009375">
    <property type="entry name" value="Retromer_Vps35"/>
    <property type="match status" value="1"/>
</dbReference>
<evidence type="ECO:0000313" key="12">
    <source>
        <dbReference type="EMBL" id="VVT50935.1"/>
    </source>
</evidence>
<feature type="compositionally biased region" description="Basic and acidic residues" evidence="11">
    <location>
        <begin position="377"/>
        <end position="390"/>
    </location>
</feature>
<dbReference type="RefSeq" id="XP_031853538.1">
    <property type="nucleotide sequence ID" value="XM_031997647.1"/>
</dbReference>
<dbReference type="GO" id="GO:0006886">
    <property type="term" value="P:intracellular protein transport"/>
    <property type="evidence" value="ECO:0007669"/>
    <property type="project" value="TreeGrafter"/>
</dbReference>
<keyword evidence="5 10" id="KW-0813">Transport</keyword>
<dbReference type="GO" id="GO:0042147">
    <property type="term" value="P:retrograde transport, endosome to Golgi"/>
    <property type="evidence" value="ECO:0007669"/>
    <property type="project" value="InterPro"/>
</dbReference>
<feature type="region of interest" description="Disordered" evidence="11">
    <location>
        <begin position="331"/>
        <end position="390"/>
    </location>
</feature>
<evidence type="ECO:0000256" key="8">
    <source>
        <dbReference type="ARBA" id="ARBA00023034"/>
    </source>
</evidence>
<dbReference type="GO" id="GO:0005829">
    <property type="term" value="C:cytosol"/>
    <property type="evidence" value="ECO:0007669"/>
    <property type="project" value="GOC"/>
</dbReference>
<protein>
    <recommendedName>
        <fullName evidence="10">Vacuolar protein sorting-associated protein 35</fullName>
    </recommendedName>
</protein>
<feature type="compositionally biased region" description="Basic and acidic residues" evidence="11">
    <location>
        <begin position="334"/>
        <end position="369"/>
    </location>
</feature>
<evidence type="ECO:0000256" key="6">
    <source>
        <dbReference type="ARBA" id="ARBA00022490"/>
    </source>
</evidence>
<evidence type="ECO:0000256" key="7">
    <source>
        <dbReference type="ARBA" id="ARBA00022927"/>
    </source>
</evidence>
<reference evidence="12 13" key="1">
    <citation type="submission" date="2019-09" db="EMBL/GenBank/DDBJ databases">
        <authorList>
            <person name="Brejova B."/>
        </authorList>
    </citation>
    <scope>NUCLEOTIDE SEQUENCE [LARGE SCALE GENOMIC DNA]</scope>
</reference>
<dbReference type="FunFam" id="1.25.40.660:FF:000003">
    <property type="entry name" value="Vacuolar protein sorting-associated protein 35"/>
    <property type="match status" value="1"/>
</dbReference>
<organism evidence="12 13">
    <name type="scientific">Magnusiomyces paraingens</name>
    <dbReference type="NCBI Taxonomy" id="2606893"/>
    <lineage>
        <taxon>Eukaryota</taxon>
        <taxon>Fungi</taxon>
        <taxon>Dikarya</taxon>
        <taxon>Ascomycota</taxon>
        <taxon>Saccharomycotina</taxon>
        <taxon>Dipodascomycetes</taxon>
        <taxon>Dipodascales</taxon>
        <taxon>Dipodascaceae</taxon>
        <taxon>Magnusiomyces</taxon>
    </lineage>
</organism>
<dbReference type="OrthoDB" id="10258141at2759"/>
<keyword evidence="13" id="KW-1185">Reference proteome</keyword>
<evidence type="ECO:0000256" key="9">
    <source>
        <dbReference type="ARBA" id="ARBA00023136"/>
    </source>
</evidence>
<keyword evidence="8" id="KW-0333">Golgi apparatus</keyword>
<dbReference type="SUPFAM" id="SSF48371">
    <property type="entry name" value="ARM repeat"/>
    <property type="match status" value="1"/>
</dbReference>
<dbReference type="Gene3D" id="1.25.40.660">
    <property type="entry name" value="Vacuolar protein sorting-associated protein 35, helical subcomplex Vps35-C"/>
    <property type="match status" value="1"/>
</dbReference>
<dbReference type="PANTHER" id="PTHR11099">
    <property type="entry name" value="VACUOLAR SORTING PROTEIN 35"/>
    <property type="match status" value="1"/>
</dbReference>
<evidence type="ECO:0000256" key="1">
    <source>
        <dbReference type="ARBA" id="ARBA00004170"/>
    </source>
</evidence>
<dbReference type="PANTHER" id="PTHR11099:SF0">
    <property type="entry name" value="VACUOLAR PROTEIN SORTING-ASSOCIATED PROTEIN 35"/>
    <property type="match status" value="1"/>
</dbReference>
<dbReference type="EMBL" id="CABVLU010000002">
    <property type="protein sequence ID" value="VVT50935.1"/>
    <property type="molecule type" value="Genomic_DNA"/>
</dbReference>
<dbReference type="GO" id="GO:0030906">
    <property type="term" value="C:retromer, cargo-selective complex"/>
    <property type="evidence" value="ECO:0007669"/>
    <property type="project" value="InterPro"/>
</dbReference>
<dbReference type="Proteomes" id="UP000398389">
    <property type="component" value="Unassembled WGS sequence"/>
</dbReference>
<comment type="function">
    <text evidence="10">Plays a role in vesicular protein sorting.</text>
</comment>
<dbReference type="Pfam" id="PF03635">
    <property type="entry name" value="Vps35"/>
    <property type="match status" value="1"/>
</dbReference>
<keyword evidence="6" id="KW-0963">Cytoplasm</keyword>
<evidence type="ECO:0000256" key="2">
    <source>
        <dbReference type="ARBA" id="ARBA00004394"/>
    </source>
</evidence>
<accession>A0A5E8BN36</accession>
<dbReference type="InterPro" id="IPR016024">
    <property type="entry name" value="ARM-type_fold"/>
</dbReference>
<comment type="subcellular location">
    <subcellularLocation>
        <location evidence="3">Cytoplasm</location>
    </subcellularLocation>
    <subcellularLocation>
        <location evidence="2">Golgi apparatus membrane</location>
    </subcellularLocation>
    <subcellularLocation>
        <location evidence="1">Membrane</location>
        <topology evidence="1">Peripheral membrane protein</topology>
    </subcellularLocation>
</comment>